<accession>A0A699WEW3</accession>
<comment type="caution">
    <text evidence="1">The sequence shown here is derived from an EMBL/GenBank/DDBJ whole genome shotgun (WGS) entry which is preliminary data.</text>
</comment>
<protein>
    <submittedName>
        <fullName evidence="1">Uncharacterized protein</fullName>
    </submittedName>
</protein>
<sequence length="69" mass="7576">LELKVEESGVDEPELGNPELDKLEVGFGHVKLPGRIGFSLGCSPEDYGFLDSCFGYGCSDFDCFDFDFS</sequence>
<reference evidence="1" key="1">
    <citation type="journal article" date="2019" name="Sci. Rep.">
        <title>Draft genome of Tanacetum cinerariifolium, the natural source of mosquito coil.</title>
        <authorList>
            <person name="Yamashiro T."/>
            <person name="Shiraishi A."/>
            <person name="Satake H."/>
            <person name="Nakayama K."/>
        </authorList>
    </citation>
    <scope>NUCLEOTIDE SEQUENCE</scope>
</reference>
<name>A0A699WEW3_TANCI</name>
<dbReference type="EMBL" id="BKCJ011632323">
    <property type="protein sequence ID" value="GFD44820.1"/>
    <property type="molecule type" value="Genomic_DNA"/>
</dbReference>
<organism evidence="1">
    <name type="scientific">Tanacetum cinerariifolium</name>
    <name type="common">Dalmatian daisy</name>
    <name type="synonym">Chrysanthemum cinerariifolium</name>
    <dbReference type="NCBI Taxonomy" id="118510"/>
    <lineage>
        <taxon>Eukaryota</taxon>
        <taxon>Viridiplantae</taxon>
        <taxon>Streptophyta</taxon>
        <taxon>Embryophyta</taxon>
        <taxon>Tracheophyta</taxon>
        <taxon>Spermatophyta</taxon>
        <taxon>Magnoliopsida</taxon>
        <taxon>eudicotyledons</taxon>
        <taxon>Gunneridae</taxon>
        <taxon>Pentapetalae</taxon>
        <taxon>asterids</taxon>
        <taxon>campanulids</taxon>
        <taxon>Asterales</taxon>
        <taxon>Asteraceae</taxon>
        <taxon>Asteroideae</taxon>
        <taxon>Anthemideae</taxon>
        <taxon>Anthemidinae</taxon>
        <taxon>Tanacetum</taxon>
    </lineage>
</organism>
<gene>
    <name evidence="1" type="ORF">Tci_916789</name>
</gene>
<proteinExistence type="predicted"/>
<evidence type="ECO:0000313" key="1">
    <source>
        <dbReference type="EMBL" id="GFD44820.1"/>
    </source>
</evidence>
<dbReference type="AlphaFoldDB" id="A0A699WEW3"/>
<feature type="non-terminal residue" evidence="1">
    <location>
        <position position="1"/>
    </location>
</feature>